<dbReference type="Proteomes" id="UP001633002">
    <property type="component" value="Unassembled WGS sequence"/>
</dbReference>
<feature type="region of interest" description="Disordered" evidence="1">
    <location>
        <begin position="123"/>
        <end position="145"/>
    </location>
</feature>
<evidence type="ECO:0000256" key="1">
    <source>
        <dbReference type="SAM" id="MobiDB-lite"/>
    </source>
</evidence>
<gene>
    <name evidence="2" type="ORF">R1sor_021075</name>
</gene>
<keyword evidence="3" id="KW-1185">Reference proteome</keyword>
<comment type="caution">
    <text evidence="2">The sequence shown here is derived from an EMBL/GenBank/DDBJ whole genome shotgun (WGS) entry which is preliminary data.</text>
</comment>
<reference evidence="2 3" key="1">
    <citation type="submission" date="2024-09" db="EMBL/GenBank/DDBJ databases">
        <title>Chromosome-scale assembly of Riccia sorocarpa.</title>
        <authorList>
            <person name="Paukszto L."/>
        </authorList>
    </citation>
    <scope>NUCLEOTIDE SEQUENCE [LARGE SCALE GENOMIC DNA]</scope>
    <source>
        <strain evidence="2">LP-2024</strain>
        <tissue evidence="2">Aerial parts of the thallus</tissue>
    </source>
</reference>
<evidence type="ECO:0000313" key="3">
    <source>
        <dbReference type="Proteomes" id="UP001633002"/>
    </source>
</evidence>
<name>A0ABD3GI47_9MARC</name>
<protein>
    <submittedName>
        <fullName evidence="2">Uncharacterized protein</fullName>
    </submittedName>
</protein>
<dbReference type="EMBL" id="JBJQOH010000007">
    <property type="protein sequence ID" value="KAL3678119.1"/>
    <property type="molecule type" value="Genomic_DNA"/>
</dbReference>
<evidence type="ECO:0000313" key="2">
    <source>
        <dbReference type="EMBL" id="KAL3678119.1"/>
    </source>
</evidence>
<proteinExistence type="predicted"/>
<feature type="region of interest" description="Disordered" evidence="1">
    <location>
        <begin position="40"/>
        <end position="86"/>
    </location>
</feature>
<dbReference type="AlphaFoldDB" id="A0ABD3GI47"/>
<accession>A0ABD3GI47</accession>
<organism evidence="2 3">
    <name type="scientific">Riccia sorocarpa</name>
    <dbReference type="NCBI Taxonomy" id="122646"/>
    <lineage>
        <taxon>Eukaryota</taxon>
        <taxon>Viridiplantae</taxon>
        <taxon>Streptophyta</taxon>
        <taxon>Embryophyta</taxon>
        <taxon>Marchantiophyta</taxon>
        <taxon>Marchantiopsida</taxon>
        <taxon>Marchantiidae</taxon>
        <taxon>Marchantiales</taxon>
        <taxon>Ricciaceae</taxon>
        <taxon>Riccia</taxon>
    </lineage>
</organism>
<sequence>MGGRRSNDSLDGEPVASNFCIAEFKRKRCQQNIPEISRKLEDDFGCPDSSDSTPPNSPINLSASGSSPGSDSEDSTDFSPVKLRPRKFNFSPPRLLPALMHLFTFAMSHPRDLLRRADFVAPEVRSARRPPQEAPQDVDEDAGPFLQDPPCASGSALSGDVGTETTYRFKETLREPKPPRKYRGNDRLRKLHVEDRHLASLDSGVRQPTGEAFILLEWLDSFFLSHCERQPGDGRYHLPNNFTKKEVYDHYTTDMLQVHQCLSYSSFKRYWLKYYPFVTNPTTNKFSVCDFCELYKS</sequence>